<dbReference type="PANTHER" id="PTHR22916">
    <property type="entry name" value="GLYCOSYLTRANSFERASE"/>
    <property type="match status" value="1"/>
</dbReference>
<sequence>MNPTVSIIIPAYNSEKYIHFTLKSVINQDYKDFEVWVIGDCCKDNTEAVVNSFNDPRINFYNLPKNFGTQSGPNNEGLKRAKGKYIAYINHDDLWLPWHLGKLVEYLESSGDDFVHANVLTITPTYIYIMGEPCEGLSYGNYMVCPSGWLHKKEVAHSIGNWRDHRVVSKHIDRDFMNRAYEAKFKISASKEPSVLKFAALHWSIYDKNKVIFPQEEYLQKLLSDPVDTQLNLLKWSANEYSKLISKNNFSILTLKEYIKLSLYQPFMRFFVRPLRNFYLMNLILVKIQLFFRKRRSKITGEAQHKKFLIHD</sequence>
<evidence type="ECO:0000313" key="3">
    <source>
        <dbReference type="Proteomes" id="UP000199306"/>
    </source>
</evidence>
<dbReference type="STRING" id="1079859.SAMN04515674_103163"/>
<dbReference type="RefSeq" id="WP_092014118.1">
    <property type="nucleotide sequence ID" value="NZ_FOXH01000003.1"/>
</dbReference>
<evidence type="ECO:0000259" key="1">
    <source>
        <dbReference type="Pfam" id="PF00535"/>
    </source>
</evidence>
<evidence type="ECO:0000313" key="2">
    <source>
        <dbReference type="EMBL" id="SFP44836.1"/>
    </source>
</evidence>
<organism evidence="2 3">
    <name type="scientific">Pseudarcicella hirudinis</name>
    <dbReference type="NCBI Taxonomy" id="1079859"/>
    <lineage>
        <taxon>Bacteria</taxon>
        <taxon>Pseudomonadati</taxon>
        <taxon>Bacteroidota</taxon>
        <taxon>Cytophagia</taxon>
        <taxon>Cytophagales</taxon>
        <taxon>Flectobacillaceae</taxon>
        <taxon>Pseudarcicella</taxon>
    </lineage>
</organism>
<accession>A0A1I5QG49</accession>
<dbReference type="AlphaFoldDB" id="A0A1I5QG49"/>
<keyword evidence="3" id="KW-1185">Reference proteome</keyword>
<dbReference type="Proteomes" id="UP000199306">
    <property type="component" value="Unassembled WGS sequence"/>
</dbReference>
<dbReference type="InterPro" id="IPR029044">
    <property type="entry name" value="Nucleotide-diphossugar_trans"/>
</dbReference>
<name>A0A1I5QG49_9BACT</name>
<proteinExistence type="predicted"/>
<keyword evidence="2" id="KW-0808">Transferase</keyword>
<dbReference type="CDD" id="cd00761">
    <property type="entry name" value="Glyco_tranf_GTA_type"/>
    <property type="match status" value="1"/>
</dbReference>
<dbReference type="OrthoDB" id="597270at2"/>
<dbReference type="EMBL" id="FOXH01000003">
    <property type="protein sequence ID" value="SFP44836.1"/>
    <property type="molecule type" value="Genomic_DNA"/>
</dbReference>
<dbReference type="GO" id="GO:0016758">
    <property type="term" value="F:hexosyltransferase activity"/>
    <property type="evidence" value="ECO:0007669"/>
    <property type="project" value="UniProtKB-ARBA"/>
</dbReference>
<feature type="domain" description="Glycosyltransferase 2-like" evidence="1">
    <location>
        <begin position="6"/>
        <end position="121"/>
    </location>
</feature>
<dbReference type="Gene3D" id="3.90.550.10">
    <property type="entry name" value="Spore Coat Polysaccharide Biosynthesis Protein SpsA, Chain A"/>
    <property type="match status" value="1"/>
</dbReference>
<reference evidence="2 3" key="1">
    <citation type="submission" date="2016-10" db="EMBL/GenBank/DDBJ databases">
        <authorList>
            <person name="de Groot N.N."/>
        </authorList>
    </citation>
    <scope>NUCLEOTIDE SEQUENCE [LARGE SCALE GENOMIC DNA]</scope>
    <source>
        <strain evidence="3">E92,LMG 26720,CCM 7988</strain>
    </source>
</reference>
<dbReference type="Pfam" id="PF00535">
    <property type="entry name" value="Glycos_transf_2"/>
    <property type="match status" value="1"/>
</dbReference>
<dbReference type="SUPFAM" id="SSF53448">
    <property type="entry name" value="Nucleotide-diphospho-sugar transferases"/>
    <property type="match status" value="1"/>
</dbReference>
<protein>
    <submittedName>
        <fullName evidence="2">Glycosyltransferase involved in cell wall bisynthesis</fullName>
    </submittedName>
</protein>
<dbReference type="InterPro" id="IPR001173">
    <property type="entry name" value="Glyco_trans_2-like"/>
</dbReference>
<dbReference type="PANTHER" id="PTHR22916:SF3">
    <property type="entry name" value="UDP-GLCNAC:BETAGAL BETA-1,3-N-ACETYLGLUCOSAMINYLTRANSFERASE-LIKE PROTEIN 1"/>
    <property type="match status" value="1"/>
</dbReference>
<gene>
    <name evidence="2" type="ORF">SAMN04515674_103163</name>
</gene>